<gene>
    <name evidence="3" type="ORF">AFUS01_LOCUS17611</name>
</gene>
<evidence type="ECO:0000313" key="3">
    <source>
        <dbReference type="EMBL" id="CAG7728860.1"/>
    </source>
</evidence>
<accession>A0A8J2KMY6</accession>
<evidence type="ECO:0000256" key="2">
    <source>
        <dbReference type="SAM" id="SignalP"/>
    </source>
</evidence>
<keyword evidence="4" id="KW-1185">Reference proteome</keyword>
<sequence length="90" mass="10052">MQKQVKGYLILAIVCSSAILPILAAPPTRQQQLEGRKFYSKPSATKKIYHKQTIEHRTHSTEKPNENVSQNKQDIVGPQEPNGPGGFPWA</sequence>
<proteinExistence type="predicted"/>
<organism evidence="3 4">
    <name type="scientific">Allacma fusca</name>
    <dbReference type="NCBI Taxonomy" id="39272"/>
    <lineage>
        <taxon>Eukaryota</taxon>
        <taxon>Metazoa</taxon>
        <taxon>Ecdysozoa</taxon>
        <taxon>Arthropoda</taxon>
        <taxon>Hexapoda</taxon>
        <taxon>Collembola</taxon>
        <taxon>Symphypleona</taxon>
        <taxon>Sminthuridae</taxon>
        <taxon>Allacma</taxon>
    </lineage>
</organism>
<evidence type="ECO:0000313" key="4">
    <source>
        <dbReference type="Proteomes" id="UP000708208"/>
    </source>
</evidence>
<protein>
    <recommendedName>
        <fullName evidence="5">Secreted protein</fullName>
    </recommendedName>
</protein>
<reference evidence="3" key="1">
    <citation type="submission" date="2021-06" db="EMBL/GenBank/DDBJ databases">
        <authorList>
            <person name="Hodson N. C."/>
            <person name="Mongue J. A."/>
            <person name="Jaron S. K."/>
        </authorList>
    </citation>
    <scope>NUCLEOTIDE SEQUENCE</scope>
</reference>
<dbReference type="Proteomes" id="UP000708208">
    <property type="component" value="Unassembled WGS sequence"/>
</dbReference>
<feature type="signal peptide" evidence="2">
    <location>
        <begin position="1"/>
        <end position="24"/>
    </location>
</feature>
<dbReference type="EMBL" id="CAJVCH010169602">
    <property type="protein sequence ID" value="CAG7728860.1"/>
    <property type="molecule type" value="Genomic_DNA"/>
</dbReference>
<keyword evidence="2" id="KW-0732">Signal</keyword>
<feature type="non-terminal residue" evidence="3">
    <location>
        <position position="1"/>
    </location>
</feature>
<comment type="caution">
    <text evidence="3">The sequence shown here is derived from an EMBL/GenBank/DDBJ whole genome shotgun (WGS) entry which is preliminary data.</text>
</comment>
<feature type="chain" id="PRO_5035176599" description="Secreted protein" evidence="2">
    <location>
        <begin position="25"/>
        <end position="90"/>
    </location>
</feature>
<feature type="compositionally biased region" description="Basic and acidic residues" evidence="1">
    <location>
        <begin position="52"/>
        <end position="65"/>
    </location>
</feature>
<name>A0A8J2KMY6_9HEXA</name>
<evidence type="ECO:0008006" key="5">
    <source>
        <dbReference type="Google" id="ProtNLM"/>
    </source>
</evidence>
<feature type="region of interest" description="Disordered" evidence="1">
    <location>
        <begin position="46"/>
        <end position="90"/>
    </location>
</feature>
<dbReference type="AlphaFoldDB" id="A0A8J2KMY6"/>
<evidence type="ECO:0000256" key="1">
    <source>
        <dbReference type="SAM" id="MobiDB-lite"/>
    </source>
</evidence>